<evidence type="ECO:0000313" key="5">
    <source>
        <dbReference type="Proteomes" id="UP001169242"/>
    </source>
</evidence>
<organism evidence="4 5">
    <name type="scientific">Holtiella tumoricola</name>
    <dbReference type="NCBI Taxonomy" id="3018743"/>
    <lineage>
        <taxon>Bacteria</taxon>
        <taxon>Bacillati</taxon>
        <taxon>Bacillota</taxon>
        <taxon>Clostridia</taxon>
        <taxon>Lachnospirales</taxon>
        <taxon>Cellulosilyticaceae</taxon>
        <taxon>Holtiella</taxon>
    </lineage>
</organism>
<dbReference type="PANTHER" id="PTHR34580">
    <property type="match status" value="1"/>
</dbReference>
<dbReference type="GO" id="GO:0003700">
    <property type="term" value="F:DNA-binding transcription factor activity"/>
    <property type="evidence" value="ECO:0007669"/>
    <property type="project" value="InterPro"/>
</dbReference>
<protein>
    <submittedName>
        <fullName evidence="4">YafY family protein</fullName>
    </submittedName>
</protein>
<feature type="domain" description="HTH deoR-type" evidence="3">
    <location>
        <begin position="1"/>
        <end position="55"/>
    </location>
</feature>
<dbReference type="InterPro" id="IPR036388">
    <property type="entry name" value="WH-like_DNA-bd_sf"/>
</dbReference>
<name>A0AA42DLH2_9FIRM</name>
<evidence type="ECO:0000256" key="1">
    <source>
        <dbReference type="ARBA" id="ARBA00023015"/>
    </source>
</evidence>
<evidence type="ECO:0000256" key="2">
    <source>
        <dbReference type="ARBA" id="ARBA00023163"/>
    </source>
</evidence>
<evidence type="ECO:0000259" key="3">
    <source>
        <dbReference type="PROSITE" id="PS51000"/>
    </source>
</evidence>
<dbReference type="Pfam" id="PF25583">
    <property type="entry name" value="WCX"/>
    <property type="match status" value="1"/>
</dbReference>
<dbReference type="PROSITE" id="PS51000">
    <property type="entry name" value="HTH_DEOR_2"/>
    <property type="match status" value="1"/>
</dbReference>
<keyword evidence="5" id="KW-1185">Reference proteome</keyword>
<dbReference type="InterPro" id="IPR036390">
    <property type="entry name" value="WH_DNA-bd_sf"/>
</dbReference>
<gene>
    <name evidence="4" type="ORF">PBV87_06965</name>
</gene>
<dbReference type="InterPro" id="IPR051534">
    <property type="entry name" value="CBASS_pafABC_assoc_protein"/>
</dbReference>
<reference evidence="4" key="1">
    <citation type="journal article" date="2023" name="Int. J. Syst. Evol. Microbiol.">
        <title>&lt;i&gt;Holtiella tumoricola&lt;/i&gt; gen. nov. sp. nov., isolated from a human clinical sample.</title>
        <authorList>
            <person name="Allen-Vercoe E."/>
            <person name="Daigneault M.C."/>
            <person name="Vancuren S.J."/>
            <person name="Cochrane K."/>
            <person name="O'Neal L.L."/>
            <person name="Sankaranarayanan K."/>
            <person name="Lawson P.A."/>
        </authorList>
    </citation>
    <scope>NUCLEOTIDE SEQUENCE</scope>
    <source>
        <strain evidence="4">CC70A</strain>
    </source>
</reference>
<dbReference type="Pfam" id="PF13280">
    <property type="entry name" value="WYL"/>
    <property type="match status" value="1"/>
</dbReference>
<evidence type="ECO:0000313" key="4">
    <source>
        <dbReference type="EMBL" id="MDA3731226.1"/>
    </source>
</evidence>
<dbReference type="PIRSF" id="PIRSF016838">
    <property type="entry name" value="PafC"/>
    <property type="match status" value="1"/>
</dbReference>
<proteinExistence type="predicted"/>
<dbReference type="PROSITE" id="PS52050">
    <property type="entry name" value="WYL"/>
    <property type="match status" value="1"/>
</dbReference>
<keyword evidence="1" id="KW-0805">Transcription regulation</keyword>
<accession>A0AA42DLH2</accession>
<dbReference type="InterPro" id="IPR026881">
    <property type="entry name" value="WYL_dom"/>
</dbReference>
<dbReference type="PANTHER" id="PTHR34580:SF1">
    <property type="entry name" value="PROTEIN PAFC"/>
    <property type="match status" value="1"/>
</dbReference>
<keyword evidence="2" id="KW-0804">Transcription</keyword>
<dbReference type="InterPro" id="IPR057727">
    <property type="entry name" value="WCX_dom"/>
</dbReference>
<sequence length="299" mass="35148">MFEIVYILLNRESVTAKELAERFEVSTRTIYRDLDTLSGAGIPVYATKGVGGGIKLLERCTLNKLILSEEEQSEVLMGLQTLKGARYPDAHQVIEKLGSLFDKVQEDWIEVDFSHWGSPKEEKDKFTIIKKGIINNQCLQFEYLSSYGEKTLRIVEPVKMTFKGQNWYVQAFCRNKEDYRTFKITRMRQIQLLEDEFEIRQILPPTIDKQVEEVRPEEWIQLKLHFNPNMAFRVFDQFEEEDVSLLKDGSLEVNVRYPRGEWVWSYLLSFGDQVTVIEPLEIKEQLRQQAHAILKKYSY</sequence>
<dbReference type="Proteomes" id="UP001169242">
    <property type="component" value="Unassembled WGS sequence"/>
</dbReference>
<dbReference type="InterPro" id="IPR013196">
    <property type="entry name" value="HTH_11"/>
</dbReference>
<dbReference type="RefSeq" id="WP_271011643.1">
    <property type="nucleotide sequence ID" value="NZ_JAQIFT010000029.1"/>
</dbReference>
<dbReference type="AlphaFoldDB" id="A0AA42DLH2"/>
<dbReference type="InterPro" id="IPR001034">
    <property type="entry name" value="DeoR_HTH"/>
</dbReference>
<dbReference type="EMBL" id="JAQIFT010000029">
    <property type="protein sequence ID" value="MDA3731226.1"/>
    <property type="molecule type" value="Genomic_DNA"/>
</dbReference>
<dbReference type="SUPFAM" id="SSF46785">
    <property type="entry name" value="Winged helix' DNA-binding domain"/>
    <property type="match status" value="1"/>
</dbReference>
<comment type="caution">
    <text evidence="4">The sequence shown here is derived from an EMBL/GenBank/DDBJ whole genome shotgun (WGS) entry which is preliminary data.</text>
</comment>
<dbReference type="Pfam" id="PF08279">
    <property type="entry name" value="HTH_11"/>
    <property type="match status" value="1"/>
</dbReference>
<dbReference type="InterPro" id="IPR028349">
    <property type="entry name" value="PafC-like"/>
</dbReference>
<dbReference type="Gene3D" id="1.10.10.10">
    <property type="entry name" value="Winged helix-like DNA-binding domain superfamily/Winged helix DNA-binding domain"/>
    <property type="match status" value="1"/>
</dbReference>